<dbReference type="STRING" id="448.Lery_2245"/>
<dbReference type="PANTHER" id="PTHR43876:SF8">
    <property type="entry name" value="2-OCTAPRENYL-6-METHOXYPHENOL HYDROXYLASE"/>
    <property type="match status" value="1"/>
</dbReference>
<dbReference type="AlphaFoldDB" id="A0A0W0TER9"/>
<evidence type="ECO:0000256" key="4">
    <source>
        <dbReference type="ARBA" id="ARBA00022630"/>
    </source>
</evidence>
<comment type="caution">
    <text evidence="10">The sequence shown here is derived from an EMBL/GenBank/DDBJ whole genome shotgun (WGS) entry which is preliminary data.</text>
</comment>
<proteinExistence type="inferred from homology"/>
<evidence type="ECO:0000256" key="1">
    <source>
        <dbReference type="ARBA" id="ARBA00001974"/>
    </source>
</evidence>
<dbReference type="SUPFAM" id="SSF51905">
    <property type="entry name" value="FAD/NAD(P)-binding domain"/>
    <property type="match status" value="1"/>
</dbReference>
<dbReference type="PRINTS" id="PR00420">
    <property type="entry name" value="RNGMNOXGNASE"/>
</dbReference>
<dbReference type="RefSeq" id="WP_058527372.1">
    <property type="nucleotide sequence ID" value="NZ_CAAAHY010000036.1"/>
</dbReference>
<protein>
    <submittedName>
        <fullName evidence="10">2-octaprenyl-6-methoxyphenol hydroxylase</fullName>
    </submittedName>
</protein>
<dbReference type="GO" id="GO:0071949">
    <property type="term" value="F:FAD binding"/>
    <property type="evidence" value="ECO:0007669"/>
    <property type="project" value="InterPro"/>
</dbReference>
<dbReference type="UniPathway" id="UPA00232"/>
<sequence>MSDEQVDILIVGGGLIGAALMLALANSPYRVMIVEALPYSTRLKDDFDTRTLALSPASVTILKILKLWPVISPDATPITTIHVSEQGRFATTRLQGTEGTPLGYVVPLQSIHRALHPLLKPQQVLAPAKLIAWDNDQRLAMIEDEQGLRQIKTHLLIAADGGQSTVRQLLNLPVRSKNYHQHAVIANIGLNRDHHQVAYERFTRNGPLALLPMTNRRSALVWCLPPAEAEAVSRLPEPQFLQRLQQTFGYKLGRFIKVGQRGVYPLKQLVMPETAHWPVLFVGNAARTLHPVAGQGFNLGLRDMAALAQVIVKQGINPAMMEQYQAMRSHDQRAIIQFTDGLVSLFGSRMPGVGFGRNLGMMMMDNMPLLKSMLSHYARGYAGVVPDLACGITLTKGTAHASDL</sequence>
<dbReference type="Proteomes" id="UP000054773">
    <property type="component" value="Unassembled WGS sequence"/>
</dbReference>
<evidence type="ECO:0000256" key="2">
    <source>
        <dbReference type="ARBA" id="ARBA00004749"/>
    </source>
</evidence>
<evidence type="ECO:0000256" key="7">
    <source>
        <dbReference type="ARBA" id="ARBA00023033"/>
    </source>
</evidence>
<keyword evidence="5" id="KW-0274">FAD</keyword>
<keyword evidence="6" id="KW-0560">Oxidoreductase</keyword>
<dbReference type="Gene3D" id="3.50.50.60">
    <property type="entry name" value="FAD/NAD(P)-binding domain"/>
    <property type="match status" value="2"/>
</dbReference>
<name>A0A0W0TER9_LEGER</name>
<feature type="domain" description="FAD-binding" evidence="9">
    <location>
        <begin position="6"/>
        <end position="338"/>
    </location>
</feature>
<dbReference type="InterPro" id="IPR010971">
    <property type="entry name" value="UbiH/COQ6"/>
</dbReference>
<evidence type="ECO:0000259" key="9">
    <source>
        <dbReference type="Pfam" id="PF01494"/>
    </source>
</evidence>
<dbReference type="InterPro" id="IPR002938">
    <property type="entry name" value="FAD-bd"/>
</dbReference>
<dbReference type="NCBIfam" id="TIGR01988">
    <property type="entry name" value="Ubi-OHases"/>
    <property type="match status" value="1"/>
</dbReference>
<evidence type="ECO:0000313" key="11">
    <source>
        <dbReference type="Proteomes" id="UP000054773"/>
    </source>
</evidence>
<keyword evidence="4" id="KW-0285">Flavoprotein</keyword>
<organism evidence="10 11">
    <name type="scientific">Legionella erythra</name>
    <dbReference type="NCBI Taxonomy" id="448"/>
    <lineage>
        <taxon>Bacteria</taxon>
        <taxon>Pseudomonadati</taxon>
        <taxon>Pseudomonadota</taxon>
        <taxon>Gammaproteobacteria</taxon>
        <taxon>Legionellales</taxon>
        <taxon>Legionellaceae</taxon>
        <taxon>Legionella</taxon>
    </lineage>
</organism>
<keyword evidence="8" id="KW-0472">Membrane</keyword>
<dbReference type="GO" id="GO:0006744">
    <property type="term" value="P:ubiquinone biosynthetic process"/>
    <property type="evidence" value="ECO:0007669"/>
    <property type="project" value="UniProtKB-UniPathway"/>
</dbReference>
<dbReference type="EMBL" id="LNYA01000034">
    <property type="protein sequence ID" value="KTC94078.1"/>
    <property type="molecule type" value="Genomic_DNA"/>
</dbReference>
<accession>A0A0W0TER9</accession>
<comment type="cofactor">
    <cofactor evidence="1">
        <name>FAD</name>
        <dbReference type="ChEBI" id="CHEBI:57692"/>
    </cofactor>
</comment>
<dbReference type="PROSITE" id="PS01304">
    <property type="entry name" value="UBIH"/>
    <property type="match status" value="1"/>
</dbReference>
<evidence type="ECO:0000256" key="5">
    <source>
        <dbReference type="ARBA" id="ARBA00022827"/>
    </source>
</evidence>
<evidence type="ECO:0000256" key="6">
    <source>
        <dbReference type="ARBA" id="ARBA00023002"/>
    </source>
</evidence>
<dbReference type="Pfam" id="PF01494">
    <property type="entry name" value="FAD_binding_3"/>
    <property type="match status" value="1"/>
</dbReference>
<dbReference type="InterPro" id="IPR051205">
    <property type="entry name" value="UbiH/COQ6_monooxygenase"/>
</dbReference>
<dbReference type="GO" id="GO:0008681">
    <property type="term" value="F:2-octaprenyl-6-methoxyphenol hydroxylase activity"/>
    <property type="evidence" value="ECO:0007669"/>
    <property type="project" value="TreeGrafter"/>
</dbReference>
<dbReference type="InterPro" id="IPR018168">
    <property type="entry name" value="Ubi_Hdrlase_CS"/>
</dbReference>
<gene>
    <name evidence="10" type="primary">ubiH_1</name>
    <name evidence="10" type="ORF">Lery_2245</name>
</gene>
<dbReference type="PATRIC" id="fig|448.7.peg.2360"/>
<comment type="similarity">
    <text evidence="3">Belongs to the UbiH/COQ6 family.</text>
</comment>
<keyword evidence="7" id="KW-0503">Monooxygenase</keyword>
<dbReference type="PANTHER" id="PTHR43876">
    <property type="entry name" value="UBIQUINONE BIOSYNTHESIS MONOOXYGENASE COQ6, MITOCHONDRIAL"/>
    <property type="match status" value="1"/>
</dbReference>
<comment type="pathway">
    <text evidence="2">Cofactor biosynthesis; ubiquinone biosynthesis.</text>
</comment>
<dbReference type="OrthoDB" id="9769565at2"/>
<keyword evidence="8" id="KW-1133">Transmembrane helix</keyword>
<evidence type="ECO:0000313" key="10">
    <source>
        <dbReference type="EMBL" id="KTC94078.1"/>
    </source>
</evidence>
<feature type="transmembrane region" description="Helical" evidence="8">
    <location>
        <begin position="6"/>
        <end position="25"/>
    </location>
</feature>
<keyword evidence="8" id="KW-0812">Transmembrane</keyword>
<evidence type="ECO:0000256" key="3">
    <source>
        <dbReference type="ARBA" id="ARBA00005349"/>
    </source>
</evidence>
<evidence type="ECO:0000256" key="8">
    <source>
        <dbReference type="SAM" id="Phobius"/>
    </source>
</evidence>
<reference evidence="10 11" key="1">
    <citation type="submission" date="2015-11" db="EMBL/GenBank/DDBJ databases">
        <title>Genomic analysis of 38 Legionella species identifies large and diverse effector repertoires.</title>
        <authorList>
            <person name="Burstein D."/>
            <person name="Amaro F."/>
            <person name="Zusman T."/>
            <person name="Lifshitz Z."/>
            <person name="Cohen O."/>
            <person name="Gilbert J.A."/>
            <person name="Pupko T."/>
            <person name="Shuman H.A."/>
            <person name="Segal G."/>
        </authorList>
    </citation>
    <scope>NUCLEOTIDE SEQUENCE [LARGE SCALE GENOMIC DNA]</scope>
    <source>
        <strain evidence="10 11">SE-32A-C8</strain>
    </source>
</reference>
<dbReference type="InterPro" id="IPR036188">
    <property type="entry name" value="FAD/NAD-bd_sf"/>
</dbReference>
<keyword evidence="11" id="KW-1185">Reference proteome</keyword>